<evidence type="ECO:0000256" key="8">
    <source>
        <dbReference type="ARBA" id="ARBA00022842"/>
    </source>
</evidence>
<keyword evidence="5" id="KW-0432">Leucine biosynthesis</keyword>
<dbReference type="InterPro" id="IPR019818">
    <property type="entry name" value="IsoCit/isopropylmalate_DH_CS"/>
</dbReference>
<feature type="domain" description="Isopropylmalate dehydrogenase-like" evidence="12">
    <location>
        <begin position="1"/>
        <end position="191"/>
    </location>
</feature>
<evidence type="ECO:0000256" key="1">
    <source>
        <dbReference type="ARBA" id="ARBA00001936"/>
    </source>
</evidence>
<dbReference type="SUPFAM" id="SSF53659">
    <property type="entry name" value="Isocitrate/Isopropylmalate dehydrogenase-like"/>
    <property type="match status" value="1"/>
</dbReference>
<name>A0A150IH63_9EURY</name>
<keyword evidence="6" id="KW-0028">Amino-acid biosynthesis</keyword>
<reference evidence="13 14" key="1">
    <citation type="journal article" date="2016" name="ISME J.">
        <title>Chasing the elusive Euryarchaeota class WSA2: genomes reveal a uniquely fastidious methyl-reducing methanogen.</title>
        <authorList>
            <person name="Nobu M.K."/>
            <person name="Narihiro T."/>
            <person name="Kuroda K."/>
            <person name="Mei R."/>
            <person name="Liu W.T."/>
        </authorList>
    </citation>
    <scope>NUCLEOTIDE SEQUENCE [LARGE SCALE GENOMIC DNA]</scope>
    <source>
        <strain evidence="13">U1lsi0528_Bin089</strain>
    </source>
</reference>
<keyword evidence="7" id="KW-0479">Metal-binding</keyword>
<dbReference type="Pfam" id="PF00180">
    <property type="entry name" value="Iso_dh"/>
    <property type="match status" value="1"/>
</dbReference>
<gene>
    <name evidence="13" type="primary">leuB_2</name>
    <name evidence="13" type="ORF">AMQ74_01981</name>
</gene>
<evidence type="ECO:0000256" key="7">
    <source>
        <dbReference type="ARBA" id="ARBA00022723"/>
    </source>
</evidence>
<dbReference type="SMART" id="SM01329">
    <property type="entry name" value="Iso_dh"/>
    <property type="match status" value="1"/>
</dbReference>
<sequence>MSYSIPEVERIAKLAFEAAKKRKKKVTSVDKANVLESSQLWRKVVAEIHKEYPDITLENMYVDNCAMQIVTNPKQFDVILTSNLFGDILSDIAGAITGSLGMLPSASIGERYALYEPIHGSAPDIAGKGIANPIATISSIGMMFEYSLKMPEINKVIEGAIERVLEEGFRTPDIAEDKSKAVNTEIITQKILDNIIL</sequence>
<accession>A0A150IH63</accession>
<organism evidence="13 14">
    <name type="scientific">Candidatus Methanofastidiosum methylothiophilum</name>
    <dbReference type="NCBI Taxonomy" id="1705564"/>
    <lineage>
        <taxon>Archaea</taxon>
        <taxon>Methanobacteriati</taxon>
        <taxon>Methanobacteriota</taxon>
        <taxon>Stenosarchaea group</taxon>
        <taxon>Candidatus Methanofastidiosia</taxon>
        <taxon>Candidatus Methanofastidiosales</taxon>
        <taxon>Candidatus Methanofastidiosaceae</taxon>
        <taxon>Candidatus Methanofastidiosum</taxon>
    </lineage>
</organism>
<dbReference type="InterPro" id="IPR004429">
    <property type="entry name" value="Isopropylmalate_DH"/>
</dbReference>
<evidence type="ECO:0000256" key="4">
    <source>
        <dbReference type="ARBA" id="ARBA00013101"/>
    </source>
</evidence>
<dbReference type="GO" id="GO:0009098">
    <property type="term" value="P:L-leucine biosynthetic process"/>
    <property type="evidence" value="ECO:0007669"/>
    <property type="project" value="UniProtKB-KW"/>
</dbReference>
<evidence type="ECO:0000313" key="13">
    <source>
        <dbReference type="EMBL" id="KYC44330.1"/>
    </source>
</evidence>
<evidence type="ECO:0000256" key="5">
    <source>
        <dbReference type="ARBA" id="ARBA00022430"/>
    </source>
</evidence>
<dbReference type="Gene3D" id="3.40.718.10">
    <property type="entry name" value="Isopropylmalate Dehydrogenase"/>
    <property type="match status" value="1"/>
</dbReference>
<proteinExistence type="predicted"/>
<dbReference type="PANTHER" id="PTHR42979">
    <property type="entry name" value="3-ISOPROPYLMALATE DEHYDROGENASE"/>
    <property type="match status" value="1"/>
</dbReference>
<dbReference type="GO" id="GO:0051287">
    <property type="term" value="F:NAD binding"/>
    <property type="evidence" value="ECO:0007669"/>
    <property type="project" value="InterPro"/>
</dbReference>
<evidence type="ECO:0000256" key="10">
    <source>
        <dbReference type="ARBA" id="ARBA00023027"/>
    </source>
</evidence>
<dbReference type="GO" id="GO:0003862">
    <property type="term" value="F:3-isopropylmalate dehydrogenase activity"/>
    <property type="evidence" value="ECO:0007669"/>
    <property type="project" value="UniProtKB-EC"/>
</dbReference>
<evidence type="ECO:0000256" key="6">
    <source>
        <dbReference type="ARBA" id="ARBA00022605"/>
    </source>
</evidence>
<dbReference type="EMBL" id="LNGD01000300">
    <property type="protein sequence ID" value="KYC44330.1"/>
    <property type="molecule type" value="Genomic_DNA"/>
</dbReference>
<protein>
    <recommendedName>
        <fullName evidence="4">3-isopropylmalate dehydrogenase</fullName>
        <ecNumber evidence="4">1.1.1.85</ecNumber>
    </recommendedName>
</protein>
<evidence type="ECO:0000256" key="3">
    <source>
        <dbReference type="ARBA" id="ARBA00011738"/>
    </source>
</evidence>
<keyword evidence="8" id="KW-0460">Magnesium</keyword>
<dbReference type="PATRIC" id="fig|1705564.3.peg.2219"/>
<comment type="cofactor">
    <cofactor evidence="1">
        <name>Mn(2+)</name>
        <dbReference type="ChEBI" id="CHEBI:29035"/>
    </cofactor>
</comment>
<keyword evidence="10" id="KW-0520">NAD</keyword>
<comment type="cofactor">
    <cofactor evidence="2">
        <name>Mg(2+)</name>
        <dbReference type="ChEBI" id="CHEBI:18420"/>
    </cofactor>
</comment>
<evidence type="ECO:0000256" key="11">
    <source>
        <dbReference type="ARBA" id="ARBA00023304"/>
    </source>
</evidence>
<evidence type="ECO:0000256" key="9">
    <source>
        <dbReference type="ARBA" id="ARBA00023002"/>
    </source>
</evidence>
<evidence type="ECO:0000313" key="14">
    <source>
        <dbReference type="Proteomes" id="UP000075578"/>
    </source>
</evidence>
<evidence type="ECO:0000256" key="2">
    <source>
        <dbReference type="ARBA" id="ARBA00001946"/>
    </source>
</evidence>
<comment type="caution">
    <text evidence="13">The sequence shown here is derived from an EMBL/GenBank/DDBJ whole genome shotgun (WGS) entry which is preliminary data.</text>
</comment>
<dbReference type="Proteomes" id="UP000075578">
    <property type="component" value="Unassembled WGS sequence"/>
</dbReference>
<dbReference type="AlphaFoldDB" id="A0A150IH63"/>
<dbReference type="PROSITE" id="PS00470">
    <property type="entry name" value="IDH_IMDH"/>
    <property type="match status" value="1"/>
</dbReference>
<dbReference type="EC" id="1.1.1.85" evidence="4"/>
<dbReference type="GO" id="GO:0005829">
    <property type="term" value="C:cytosol"/>
    <property type="evidence" value="ECO:0007669"/>
    <property type="project" value="TreeGrafter"/>
</dbReference>
<evidence type="ECO:0000259" key="12">
    <source>
        <dbReference type="SMART" id="SM01329"/>
    </source>
</evidence>
<dbReference type="InterPro" id="IPR024084">
    <property type="entry name" value="IsoPropMal-DH-like_dom"/>
</dbReference>
<keyword evidence="11" id="KW-0100">Branched-chain amino acid biosynthesis</keyword>
<dbReference type="GO" id="GO:0000287">
    <property type="term" value="F:magnesium ion binding"/>
    <property type="evidence" value="ECO:0007669"/>
    <property type="project" value="InterPro"/>
</dbReference>
<dbReference type="PANTHER" id="PTHR42979:SF1">
    <property type="entry name" value="3-ISOPROPYLMALATE DEHYDROGENASE"/>
    <property type="match status" value="1"/>
</dbReference>
<comment type="subunit">
    <text evidence="3">Homodimer.</text>
</comment>
<keyword evidence="9 13" id="KW-0560">Oxidoreductase</keyword>